<evidence type="ECO:0000256" key="3">
    <source>
        <dbReference type="ARBA" id="ARBA00022692"/>
    </source>
</evidence>
<comment type="subcellular location">
    <subcellularLocation>
        <location evidence="1">Membrane</location>
        <topology evidence="1">Single-pass membrane protein</topology>
    </subcellularLocation>
</comment>
<dbReference type="InterPro" id="IPR036013">
    <property type="entry name" value="Band_7/SPFH_dom_sf"/>
</dbReference>
<accession>A0A2K8KML5</accession>
<dbReference type="InterPro" id="IPR050710">
    <property type="entry name" value="Band7/mec-2_domain"/>
</dbReference>
<dbReference type="PANTHER" id="PTHR43327:SF2">
    <property type="entry name" value="MODULATOR OF FTSH PROTEASE HFLK"/>
    <property type="match status" value="1"/>
</dbReference>
<dbReference type="GO" id="GO:0016020">
    <property type="term" value="C:membrane"/>
    <property type="evidence" value="ECO:0007669"/>
    <property type="project" value="UniProtKB-SubCell"/>
</dbReference>
<dbReference type="AlphaFoldDB" id="A0A2K8KML5"/>
<name>A0A2K8KML5_9GAMM</name>
<proteinExistence type="inferred from homology"/>
<keyword evidence="3 6" id="KW-0812">Transmembrane</keyword>
<dbReference type="PANTHER" id="PTHR43327">
    <property type="entry name" value="STOMATIN-LIKE PROTEIN 2, MITOCHONDRIAL"/>
    <property type="match status" value="1"/>
</dbReference>
<protein>
    <recommendedName>
        <fullName evidence="6">Protein HflK</fullName>
    </recommendedName>
</protein>
<evidence type="ECO:0000256" key="4">
    <source>
        <dbReference type="ARBA" id="ARBA00022989"/>
    </source>
</evidence>
<evidence type="ECO:0000313" key="9">
    <source>
        <dbReference type="EMBL" id="ATX76075.1"/>
    </source>
</evidence>
<dbReference type="SUPFAM" id="SSF117892">
    <property type="entry name" value="Band 7/SPFH domain"/>
    <property type="match status" value="1"/>
</dbReference>
<evidence type="ECO:0000259" key="8">
    <source>
        <dbReference type="SMART" id="SM00244"/>
    </source>
</evidence>
<dbReference type="OrthoDB" id="9779595at2"/>
<feature type="region of interest" description="Disordered" evidence="7">
    <location>
        <begin position="1"/>
        <end position="32"/>
    </location>
</feature>
<feature type="transmembrane region" description="Helical" evidence="6">
    <location>
        <begin position="62"/>
        <end position="88"/>
    </location>
</feature>
<dbReference type="EMBL" id="CP011797">
    <property type="protein sequence ID" value="ATX76075.1"/>
    <property type="molecule type" value="Genomic_DNA"/>
</dbReference>
<sequence length="394" mass="43318">MAWNEPPGGNKNDQDPWGNRNRNKNDGPPDLDDLIKQITEKLNKWLGGNKKGGNGGSDTPPAAGFGAIAAIVAVIAVLFTGFNAFYTVDESERAVVLRLGEFYRVEAPGLHYMIPFIDRIADNENVNVTQVREHSLKTSMLTADENIVTVSMTVEYRAADAKLYVLNVRDPESTMAHASESALRHVVGSAGLEQILTTGRDQVQALVKDRLQQYLDNYEVGIQVGQLKITNAAPPTAVQDAFDDVIKAREDQQRLINEAQAYANQIVPVAQGAAQRQLAEAEAYRQEVIARATGESDRFTALLNEYLKAPDITRERLYLDTIEEVYGKSSKVLLDVEGGNNMIYLPLDQLRQSQASGAAATDLKAGAVSSMSQTDVSNLTDQILREIDRRRSNQ</sequence>
<comment type="function">
    <text evidence="6">HflC and HflK could encode or regulate a protease.</text>
</comment>
<dbReference type="Pfam" id="PF01145">
    <property type="entry name" value="Band_7"/>
    <property type="match status" value="1"/>
</dbReference>
<dbReference type="RefSeq" id="WP_100256444.1">
    <property type="nucleotide sequence ID" value="NZ_CP011797.1"/>
</dbReference>
<evidence type="ECO:0000256" key="2">
    <source>
        <dbReference type="ARBA" id="ARBA00006971"/>
    </source>
</evidence>
<evidence type="ECO:0000313" key="10">
    <source>
        <dbReference type="Proteomes" id="UP000229757"/>
    </source>
</evidence>
<reference evidence="9 10" key="1">
    <citation type="journal article" date="2017" name="Environ. Microbiol.">
        <title>Genomic and physiological analyses of 'Reinekea forsetii' reveal a versatile opportunistic lifestyle during spring algae blooms.</title>
        <authorList>
            <person name="Avci B."/>
            <person name="Hahnke R.L."/>
            <person name="Chafee M."/>
            <person name="Fischer T."/>
            <person name="Gruber-Vodicka H."/>
            <person name="Tegetmeyer H.E."/>
            <person name="Harder J."/>
            <person name="Fuchs B.M."/>
            <person name="Amann R.I."/>
            <person name="Teeling H."/>
        </authorList>
    </citation>
    <scope>NUCLEOTIDE SEQUENCE [LARGE SCALE GENOMIC DNA]</scope>
    <source>
        <strain evidence="9 10">Hel1_31_D35</strain>
    </source>
</reference>
<evidence type="ECO:0000256" key="7">
    <source>
        <dbReference type="SAM" id="MobiDB-lite"/>
    </source>
</evidence>
<dbReference type="InterPro" id="IPR001972">
    <property type="entry name" value="Stomatin_HflK_fam"/>
</dbReference>
<keyword evidence="4 6" id="KW-1133">Transmembrane helix</keyword>
<keyword evidence="10" id="KW-1185">Reference proteome</keyword>
<feature type="domain" description="Band 7" evidence="8">
    <location>
        <begin position="83"/>
        <end position="246"/>
    </location>
</feature>
<comment type="similarity">
    <text evidence="2 6">Belongs to the band 7/mec-2 family. HflK subfamily.</text>
</comment>
<dbReference type="Gene3D" id="3.30.479.30">
    <property type="entry name" value="Band 7 domain"/>
    <property type="match status" value="1"/>
</dbReference>
<comment type="subunit">
    <text evidence="6">HflC and HflK may interact to form a multimeric complex.</text>
</comment>
<dbReference type="InterPro" id="IPR001107">
    <property type="entry name" value="Band_7"/>
</dbReference>
<feature type="compositionally biased region" description="Basic and acidic residues" evidence="7">
    <location>
        <begin position="23"/>
        <end position="32"/>
    </location>
</feature>
<keyword evidence="5 6" id="KW-0472">Membrane</keyword>
<dbReference type="KEGG" id="rfo:REIFOR_00907"/>
<dbReference type="InterPro" id="IPR020980">
    <property type="entry name" value="Membrane_HflK_N"/>
</dbReference>
<dbReference type="NCBIfam" id="TIGR01933">
    <property type="entry name" value="hflK"/>
    <property type="match status" value="1"/>
</dbReference>
<evidence type="ECO:0000256" key="6">
    <source>
        <dbReference type="RuleBase" id="RU364113"/>
    </source>
</evidence>
<dbReference type="Pfam" id="PF12221">
    <property type="entry name" value="HflK_N"/>
    <property type="match status" value="1"/>
</dbReference>
<dbReference type="Proteomes" id="UP000229757">
    <property type="component" value="Chromosome"/>
</dbReference>
<dbReference type="SMART" id="SM00244">
    <property type="entry name" value="PHB"/>
    <property type="match status" value="1"/>
</dbReference>
<dbReference type="CDD" id="cd03404">
    <property type="entry name" value="SPFH_HflK"/>
    <property type="match status" value="1"/>
</dbReference>
<gene>
    <name evidence="9" type="primary">hlfK</name>
    <name evidence="9" type="ORF">REIFOR_00907</name>
</gene>
<evidence type="ECO:0000256" key="5">
    <source>
        <dbReference type="ARBA" id="ARBA00023136"/>
    </source>
</evidence>
<evidence type="ECO:0000256" key="1">
    <source>
        <dbReference type="ARBA" id="ARBA00004167"/>
    </source>
</evidence>
<dbReference type="InterPro" id="IPR010201">
    <property type="entry name" value="HflK"/>
</dbReference>
<dbReference type="PRINTS" id="PR00721">
    <property type="entry name" value="STOMATIN"/>
</dbReference>
<organism evidence="9 10">
    <name type="scientific">Reinekea forsetii</name>
    <dbReference type="NCBI Taxonomy" id="1336806"/>
    <lineage>
        <taxon>Bacteria</taxon>
        <taxon>Pseudomonadati</taxon>
        <taxon>Pseudomonadota</taxon>
        <taxon>Gammaproteobacteria</taxon>
        <taxon>Oceanospirillales</taxon>
        <taxon>Saccharospirillaceae</taxon>
        <taxon>Reinekea</taxon>
    </lineage>
</organism>